<evidence type="ECO:0000313" key="3">
    <source>
        <dbReference type="Proteomes" id="UP000724874"/>
    </source>
</evidence>
<dbReference type="AlphaFoldDB" id="A0A9P5NFE9"/>
<organism evidence="2 3">
    <name type="scientific">Gymnopilus junonius</name>
    <name type="common">Spectacular rustgill mushroom</name>
    <name type="synonym">Gymnopilus spectabilis subsp. junonius</name>
    <dbReference type="NCBI Taxonomy" id="109634"/>
    <lineage>
        <taxon>Eukaryota</taxon>
        <taxon>Fungi</taxon>
        <taxon>Dikarya</taxon>
        <taxon>Basidiomycota</taxon>
        <taxon>Agaricomycotina</taxon>
        <taxon>Agaricomycetes</taxon>
        <taxon>Agaricomycetidae</taxon>
        <taxon>Agaricales</taxon>
        <taxon>Agaricineae</taxon>
        <taxon>Hymenogastraceae</taxon>
        <taxon>Gymnopilus</taxon>
    </lineage>
</organism>
<gene>
    <name evidence="2" type="ORF">CPB84DRAFT_1751427</name>
</gene>
<feature type="compositionally biased region" description="Polar residues" evidence="1">
    <location>
        <begin position="15"/>
        <end position="24"/>
    </location>
</feature>
<feature type="region of interest" description="Disordered" evidence="1">
    <location>
        <begin position="1"/>
        <end position="38"/>
    </location>
</feature>
<dbReference type="EMBL" id="JADNYJ010000141">
    <property type="protein sequence ID" value="KAF8880329.1"/>
    <property type="molecule type" value="Genomic_DNA"/>
</dbReference>
<comment type="caution">
    <text evidence="2">The sequence shown here is derived from an EMBL/GenBank/DDBJ whole genome shotgun (WGS) entry which is preliminary data.</text>
</comment>
<name>A0A9P5NFE9_GYMJU</name>
<reference evidence="2" key="1">
    <citation type="submission" date="2020-11" db="EMBL/GenBank/DDBJ databases">
        <authorList>
            <consortium name="DOE Joint Genome Institute"/>
            <person name="Ahrendt S."/>
            <person name="Riley R."/>
            <person name="Andreopoulos W."/>
            <person name="LaButti K."/>
            <person name="Pangilinan J."/>
            <person name="Ruiz-duenas F.J."/>
            <person name="Barrasa J.M."/>
            <person name="Sanchez-Garcia M."/>
            <person name="Camarero S."/>
            <person name="Miyauchi S."/>
            <person name="Serrano A."/>
            <person name="Linde D."/>
            <person name="Babiker R."/>
            <person name="Drula E."/>
            <person name="Ayuso-Fernandez I."/>
            <person name="Pacheco R."/>
            <person name="Padilla G."/>
            <person name="Ferreira P."/>
            <person name="Barriuso J."/>
            <person name="Kellner H."/>
            <person name="Castanera R."/>
            <person name="Alfaro M."/>
            <person name="Ramirez L."/>
            <person name="Pisabarro A.G."/>
            <person name="Kuo A."/>
            <person name="Tritt A."/>
            <person name="Lipzen A."/>
            <person name="He G."/>
            <person name="Yan M."/>
            <person name="Ng V."/>
            <person name="Cullen D."/>
            <person name="Martin F."/>
            <person name="Rosso M.-N."/>
            <person name="Henrissat B."/>
            <person name="Hibbett D."/>
            <person name="Martinez A.T."/>
            <person name="Grigoriev I.V."/>
        </authorList>
    </citation>
    <scope>NUCLEOTIDE SEQUENCE</scope>
    <source>
        <strain evidence="2">AH 44721</strain>
    </source>
</reference>
<evidence type="ECO:0000313" key="2">
    <source>
        <dbReference type="EMBL" id="KAF8880329.1"/>
    </source>
</evidence>
<sequence length="232" mass="26192">MSSEFPHPHRPFSARETTATSSSKVALRSSLDVKKGNPLRPETFSLQQQLNPSAPHSKLPSTLIILSSFPYAFCRSEDLSFWMNSTGSCIRRWDVRQVEGRAAVLPYEHNTDVHDIDVYREDMKFERLEQQKAKARKKASEAAAGNAPLMKQLFCPGGTEDAVEDEMVKKEGGRKLRYDERKRSVLNRLVQIPLPATLFTTEGWRGGPQVLYRRVGGYGIGTSWSQFEATVE</sequence>
<proteinExistence type="predicted"/>
<dbReference type="Proteomes" id="UP000724874">
    <property type="component" value="Unassembled WGS sequence"/>
</dbReference>
<accession>A0A9P5NFE9</accession>
<keyword evidence="3" id="KW-1185">Reference proteome</keyword>
<protein>
    <submittedName>
        <fullName evidence="2">Uncharacterized protein</fullName>
    </submittedName>
</protein>
<evidence type="ECO:0000256" key="1">
    <source>
        <dbReference type="SAM" id="MobiDB-lite"/>
    </source>
</evidence>